<keyword evidence="7" id="KW-0131">Cell cycle</keyword>
<organism evidence="8 9">
    <name type="scientific">Alysiella filiformis DSM 16848</name>
    <dbReference type="NCBI Taxonomy" id="1120981"/>
    <lineage>
        <taxon>Bacteria</taxon>
        <taxon>Pseudomonadati</taxon>
        <taxon>Pseudomonadota</taxon>
        <taxon>Betaproteobacteria</taxon>
        <taxon>Neisseriales</taxon>
        <taxon>Neisseriaceae</taxon>
        <taxon>Alysiella</taxon>
    </lineage>
</organism>
<dbReference type="RefSeq" id="WP_224446351.1">
    <property type="nucleotide sequence ID" value="NZ_CP083931.1"/>
</dbReference>
<gene>
    <name evidence="8" type="ORF">SAMN02746062_00226</name>
</gene>
<evidence type="ECO:0000256" key="3">
    <source>
        <dbReference type="ARBA" id="ARBA00022618"/>
    </source>
</evidence>
<dbReference type="InterPro" id="IPR011922">
    <property type="entry name" value="Cell_div_FtsL"/>
</dbReference>
<dbReference type="GO" id="GO:0051301">
    <property type="term" value="P:cell division"/>
    <property type="evidence" value="ECO:0007669"/>
    <property type="project" value="UniProtKB-KW"/>
</dbReference>
<name>A0A286E2Z3_9NEIS</name>
<evidence type="ECO:0000256" key="7">
    <source>
        <dbReference type="ARBA" id="ARBA00023306"/>
    </source>
</evidence>
<dbReference type="EMBL" id="OCNF01000002">
    <property type="protein sequence ID" value="SOD65270.1"/>
    <property type="molecule type" value="Genomic_DNA"/>
</dbReference>
<proteinExistence type="predicted"/>
<sequence>MNSSEIMQTAKKVQQQFRLPENVKPYATKLNLILLSLVLWSAYHVVDLNNSIKRETHAYGKAQEEEIRLNQDFAELQYEHSQAVDAKLVGTAAKEMNMREPSEQETVILRLQ</sequence>
<evidence type="ECO:0000256" key="6">
    <source>
        <dbReference type="ARBA" id="ARBA00023136"/>
    </source>
</evidence>
<accession>A0A286E2Z3</accession>
<dbReference type="Proteomes" id="UP000219669">
    <property type="component" value="Unassembled WGS sequence"/>
</dbReference>
<evidence type="ECO:0000313" key="8">
    <source>
        <dbReference type="EMBL" id="SOD65270.1"/>
    </source>
</evidence>
<evidence type="ECO:0000256" key="4">
    <source>
        <dbReference type="ARBA" id="ARBA00022692"/>
    </source>
</evidence>
<protein>
    <submittedName>
        <fullName evidence="8">Cell division protein FtsL</fullName>
    </submittedName>
</protein>
<evidence type="ECO:0000313" key="9">
    <source>
        <dbReference type="Proteomes" id="UP000219669"/>
    </source>
</evidence>
<keyword evidence="5" id="KW-1133">Transmembrane helix</keyword>
<dbReference type="AlphaFoldDB" id="A0A286E2Z3"/>
<keyword evidence="2" id="KW-1003">Cell membrane</keyword>
<comment type="subcellular location">
    <subcellularLocation>
        <location evidence="1">Cell membrane</location>
        <topology evidence="1">Single-pass type II membrane protein</topology>
    </subcellularLocation>
</comment>
<evidence type="ECO:0000256" key="2">
    <source>
        <dbReference type="ARBA" id="ARBA00022475"/>
    </source>
</evidence>
<dbReference type="GO" id="GO:0005886">
    <property type="term" value="C:plasma membrane"/>
    <property type="evidence" value="ECO:0007669"/>
    <property type="project" value="UniProtKB-SubCell"/>
</dbReference>
<keyword evidence="3 8" id="KW-0132">Cell division</keyword>
<reference evidence="8 9" key="1">
    <citation type="submission" date="2017-09" db="EMBL/GenBank/DDBJ databases">
        <authorList>
            <person name="Ehlers B."/>
            <person name="Leendertz F.H."/>
        </authorList>
    </citation>
    <scope>NUCLEOTIDE SEQUENCE [LARGE SCALE GENOMIC DNA]</scope>
    <source>
        <strain evidence="8 9">DSM 16848</strain>
    </source>
</reference>
<keyword evidence="4" id="KW-0812">Transmembrane</keyword>
<keyword evidence="9" id="KW-1185">Reference proteome</keyword>
<evidence type="ECO:0000256" key="1">
    <source>
        <dbReference type="ARBA" id="ARBA00004401"/>
    </source>
</evidence>
<dbReference type="Pfam" id="PF04999">
    <property type="entry name" value="FtsL"/>
    <property type="match status" value="1"/>
</dbReference>
<keyword evidence="6" id="KW-0472">Membrane</keyword>
<evidence type="ECO:0000256" key="5">
    <source>
        <dbReference type="ARBA" id="ARBA00022989"/>
    </source>
</evidence>